<dbReference type="NCBIfam" id="NF004281">
    <property type="entry name" value="PRK05690.1"/>
    <property type="match status" value="1"/>
</dbReference>
<dbReference type="Gene3D" id="3.40.50.720">
    <property type="entry name" value="NAD(P)-binding Rossmann-like Domain"/>
    <property type="match status" value="1"/>
</dbReference>
<evidence type="ECO:0000256" key="1">
    <source>
        <dbReference type="ARBA" id="ARBA00009919"/>
    </source>
</evidence>
<dbReference type="Proteomes" id="UP000464524">
    <property type="component" value="Chromosome"/>
</dbReference>
<dbReference type="FunFam" id="3.40.50.720:FF:000080">
    <property type="entry name" value="Thiazole biosynthesis adenylyltransferase ThiF"/>
    <property type="match status" value="1"/>
</dbReference>
<dbReference type="RefSeq" id="WP_160177949.1">
    <property type="nucleotide sequence ID" value="NZ_CP047656.1"/>
</dbReference>
<organism evidence="3 4">
    <name type="scientific">Paraglaciecola mesophila</name>
    <dbReference type="NCBI Taxonomy" id="197222"/>
    <lineage>
        <taxon>Bacteria</taxon>
        <taxon>Pseudomonadati</taxon>
        <taxon>Pseudomonadota</taxon>
        <taxon>Gammaproteobacteria</taxon>
        <taxon>Alteromonadales</taxon>
        <taxon>Alteromonadaceae</taxon>
        <taxon>Paraglaciecola</taxon>
    </lineage>
</organism>
<dbReference type="PANTHER" id="PTHR10953">
    <property type="entry name" value="UBIQUITIN-ACTIVATING ENZYME E1"/>
    <property type="match status" value="1"/>
</dbReference>
<reference evidence="3 4" key="1">
    <citation type="submission" date="2019-12" db="EMBL/GenBank/DDBJ databases">
        <title>Genome sequencing and assembly of endphytes of Porphyra tenera.</title>
        <authorList>
            <person name="Park J.M."/>
            <person name="Shin R."/>
            <person name="Jo S.H."/>
        </authorList>
    </citation>
    <scope>NUCLEOTIDE SEQUENCE [LARGE SCALE GENOMIC DNA]</scope>
    <source>
        <strain evidence="3 4">GPM4</strain>
    </source>
</reference>
<comment type="similarity">
    <text evidence="1">Belongs to the HesA/MoeB/ThiF family.</text>
</comment>
<dbReference type="InterPro" id="IPR035985">
    <property type="entry name" value="Ubiquitin-activating_enz"/>
</dbReference>
<dbReference type="GO" id="GO:0008641">
    <property type="term" value="F:ubiquitin-like modifier activating enzyme activity"/>
    <property type="evidence" value="ECO:0007669"/>
    <property type="project" value="InterPro"/>
</dbReference>
<dbReference type="GO" id="GO:0005829">
    <property type="term" value="C:cytosol"/>
    <property type="evidence" value="ECO:0007669"/>
    <property type="project" value="TreeGrafter"/>
</dbReference>
<dbReference type="InterPro" id="IPR045886">
    <property type="entry name" value="ThiF/MoeB/HesA"/>
</dbReference>
<dbReference type="GO" id="GO:0008146">
    <property type="term" value="F:sulfotransferase activity"/>
    <property type="evidence" value="ECO:0007669"/>
    <property type="project" value="TreeGrafter"/>
</dbReference>
<keyword evidence="4" id="KW-1185">Reference proteome</keyword>
<keyword evidence="3" id="KW-0548">Nucleotidyltransferase</keyword>
<dbReference type="InterPro" id="IPR000594">
    <property type="entry name" value="ThiF_NAD_FAD-bd"/>
</dbReference>
<dbReference type="OrthoDB" id="9804286at2"/>
<gene>
    <name evidence="3" type="ORF">FX988_00224</name>
</gene>
<dbReference type="CDD" id="cd00757">
    <property type="entry name" value="ThiF_MoeB_HesA_family"/>
    <property type="match status" value="1"/>
</dbReference>
<proteinExistence type="inferred from homology"/>
<dbReference type="KEGG" id="pmes:FX988_00224"/>
<dbReference type="EC" id="2.7.7.80" evidence="3"/>
<dbReference type="AlphaFoldDB" id="A0A857JDA5"/>
<protein>
    <submittedName>
        <fullName evidence="3">Molybdopterin-synthase adenylyltransferase</fullName>
        <ecNumber evidence="3">2.7.7.80</ecNumber>
    </submittedName>
</protein>
<dbReference type="EMBL" id="CP047656">
    <property type="protein sequence ID" value="QHJ10015.1"/>
    <property type="molecule type" value="Genomic_DNA"/>
</dbReference>
<dbReference type="Pfam" id="PF00899">
    <property type="entry name" value="ThiF"/>
    <property type="match status" value="1"/>
</dbReference>
<accession>A0A857JDA5</accession>
<sequence>MEHFPVLTKNLALRYARQILLPGIDLEGQEALMAAKVLIIGAGGLGCAAAQYVVSAGTGELTLVDDDQVELSNLHRQVLHTEQDIGVKKVVSAKASLLANNSQCIINTIDLRLDDNALSQQIAKHNVVLDCSDNLATRQQINRLCYSNRTPLISGAAIRFEGQVSTYLMDNKGPCYQCLSQVFPEQQLTCMEAGVIPPLVGIIGNLQALEAIKYLTGAGELLTGVLQLFDAKSSEFQRFSIPKNPHCDVCAHHK</sequence>
<evidence type="ECO:0000313" key="4">
    <source>
        <dbReference type="Proteomes" id="UP000464524"/>
    </source>
</evidence>
<evidence type="ECO:0000259" key="2">
    <source>
        <dbReference type="Pfam" id="PF00899"/>
    </source>
</evidence>
<dbReference type="GO" id="GO:0061605">
    <property type="term" value="F:molybdopterin-synthase adenylyltransferase activity"/>
    <property type="evidence" value="ECO:0007669"/>
    <property type="project" value="UniProtKB-EC"/>
</dbReference>
<dbReference type="PANTHER" id="PTHR10953:SF194">
    <property type="entry name" value="MOLYBDOPTERIN-SYNTHASE ADENYLYLTRANSFERASE"/>
    <property type="match status" value="1"/>
</dbReference>
<dbReference type="GO" id="GO:0004792">
    <property type="term" value="F:thiosulfate-cyanide sulfurtransferase activity"/>
    <property type="evidence" value="ECO:0007669"/>
    <property type="project" value="TreeGrafter"/>
</dbReference>
<name>A0A857JDA5_9ALTE</name>
<keyword evidence="3" id="KW-0808">Transferase</keyword>
<evidence type="ECO:0000313" key="3">
    <source>
        <dbReference type="EMBL" id="QHJ10015.1"/>
    </source>
</evidence>
<feature type="domain" description="THIF-type NAD/FAD binding fold" evidence="2">
    <location>
        <begin position="15"/>
        <end position="248"/>
    </location>
</feature>
<dbReference type="SUPFAM" id="SSF69572">
    <property type="entry name" value="Activating enzymes of the ubiquitin-like proteins"/>
    <property type="match status" value="1"/>
</dbReference>